<evidence type="ECO:0000259" key="2">
    <source>
        <dbReference type="Pfam" id="PF01266"/>
    </source>
</evidence>
<keyword evidence="1" id="KW-0812">Transmembrane</keyword>
<dbReference type="PANTHER" id="PTHR13847">
    <property type="entry name" value="SARCOSINE DEHYDROGENASE-RELATED"/>
    <property type="match status" value="1"/>
</dbReference>
<evidence type="ECO:0000256" key="1">
    <source>
        <dbReference type="SAM" id="Phobius"/>
    </source>
</evidence>
<dbReference type="GO" id="GO:0005829">
    <property type="term" value="C:cytosol"/>
    <property type="evidence" value="ECO:0007669"/>
    <property type="project" value="GOC"/>
</dbReference>
<dbReference type="AlphaFoldDB" id="S9R185"/>
<keyword evidence="4" id="KW-1185">Reference proteome</keyword>
<evidence type="ECO:0000313" key="4">
    <source>
        <dbReference type="Proteomes" id="UP000016088"/>
    </source>
</evidence>
<organism evidence="3 4">
    <name type="scientific">Schizosaccharomyces octosporus (strain yFS286)</name>
    <name type="common">Fission yeast</name>
    <name type="synonym">Octosporomyces octosporus</name>
    <dbReference type="NCBI Taxonomy" id="483514"/>
    <lineage>
        <taxon>Eukaryota</taxon>
        <taxon>Fungi</taxon>
        <taxon>Dikarya</taxon>
        <taxon>Ascomycota</taxon>
        <taxon>Taphrinomycotina</taxon>
        <taxon>Schizosaccharomycetes</taxon>
        <taxon>Schizosaccharomycetales</taxon>
        <taxon>Schizosaccharomycetaceae</taxon>
        <taxon>Schizosaccharomyces</taxon>
    </lineage>
</organism>
<dbReference type="OMA" id="HANWGIT"/>
<gene>
    <name evidence="3" type="ORF">SOCG_04883</name>
</gene>
<dbReference type="eggNOG" id="KOG2852">
    <property type="taxonomic scope" value="Eukaryota"/>
</dbReference>
<dbReference type="InterPro" id="IPR036188">
    <property type="entry name" value="FAD/NAD-bd_sf"/>
</dbReference>
<dbReference type="Pfam" id="PF01266">
    <property type="entry name" value="DAO"/>
    <property type="match status" value="1"/>
</dbReference>
<dbReference type="GeneID" id="25033843"/>
<dbReference type="Gene3D" id="3.30.9.10">
    <property type="entry name" value="D-Amino Acid Oxidase, subunit A, domain 2"/>
    <property type="match status" value="1"/>
</dbReference>
<protein>
    <submittedName>
        <fullName evidence="3">FAD-dependent amino acid oxidase</fullName>
    </submittedName>
</protein>
<dbReference type="HOGENOM" id="CLU_007884_14_0_1"/>
<sequence>MEDKKKLRCIIVGCGIVGICTSFYLTEHELYKQGSMEVIIIESNEVASGSSSIPSALITSQWQNENLRVLTEVSVKMHQQLNDRYDGKNNWGFRYVEPWLMNFKKFNENISKLPEHFDCFSEEHLQKCSKLGDKNDFIIINGRKFCSFLFERITERGVKIIYGKVTDVKNNRVHYIPKGCNTSDTIILNADKVCVSAGAWTGYVLPYSGIGCLFAQSLLLDLKDCETKGYVAVCNVNLQNPDFSERSLEVHFIENIKAFVTGSTLFIPLPKENEDIRINSHHLMDLKETFDLLLAEKKKSEVIDCTYAFLPLNRVTGIPSLSISRSGIYFAAGHASWGITQGPATGLWMAELILEGKINSVDIQY</sequence>
<accession>S9R185</accession>
<dbReference type="RefSeq" id="XP_013019484.1">
    <property type="nucleotide sequence ID" value="XM_013164030.1"/>
</dbReference>
<dbReference type="EMBL" id="KE503207">
    <property type="protein sequence ID" value="EPX72190.1"/>
    <property type="molecule type" value="Genomic_DNA"/>
</dbReference>
<name>S9R185_SCHOY</name>
<keyword evidence="1" id="KW-1133">Transmembrane helix</keyword>
<feature type="domain" description="FAD dependent oxidoreductase" evidence="2">
    <location>
        <begin position="9"/>
        <end position="352"/>
    </location>
</feature>
<dbReference type="VEuPathDB" id="FungiDB:SOCG_04883"/>
<proteinExistence type="predicted"/>
<evidence type="ECO:0000313" key="3">
    <source>
        <dbReference type="EMBL" id="EPX72190.1"/>
    </source>
</evidence>
<dbReference type="InterPro" id="IPR006076">
    <property type="entry name" value="FAD-dep_OxRdtase"/>
</dbReference>
<dbReference type="OrthoDB" id="498204at2759"/>
<dbReference type="Gene3D" id="3.50.50.60">
    <property type="entry name" value="FAD/NAD(P)-binding domain"/>
    <property type="match status" value="2"/>
</dbReference>
<feature type="transmembrane region" description="Helical" evidence="1">
    <location>
        <begin position="7"/>
        <end position="25"/>
    </location>
</feature>
<keyword evidence="1" id="KW-0472">Membrane</keyword>
<dbReference type="Proteomes" id="UP000016088">
    <property type="component" value="Unassembled WGS sequence"/>
</dbReference>
<dbReference type="SUPFAM" id="SSF51905">
    <property type="entry name" value="FAD/NAD(P)-binding domain"/>
    <property type="match status" value="1"/>
</dbReference>
<dbReference type="GO" id="GO:0005770">
    <property type="term" value="C:late endosome"/>
    <property type="evidence" value="ECO:0007669"/>
    <property type="project" value="TreeGrafter"/>
</dbReference>
<dbReference type="PANTHER" id="PTHR13847:SF150">
    <property type="entry name" value="OXIDOREDUCTASE TDA3-RELATED"/>
    <property type="match status" value="1"/>
</dbReference>
<dbReference type="GO" id="GO:0042147">
    <property type="term" value="P:retrograde transport, endosome to Golgi"/>
    <property type="evidence" value="ECO:0007669"/>
    <property type="project" value="TreeGrafter"/>
</dbReference>
<reference evidence="3 4" key="1">
    <citation type="journal article" date="2011" name="Science">
        <title>Comparative functional genomics of the fission yeasts.</title>
        <authorList>
            <person name="Rhind N."/>
            <person name="Chen Z."/>
            <person name="Yassour M."/>
            <person name="Thompson D.A."/>
            <person name="Haas B.J."/>
            <person name="Habib N."/>
            <person name="Wapinski I."/>
            <person name="Roy S."/>
            <person name="Lin M.F."/>
            <person name="Heiman D.I."/>
            <person name="Young S.K."/>
            <person name="Furuya K."/>
            <person name="Guo Y."/>
            <person name="Pidoux A."/>
            <person name="Chen H.M."/>
            <person name="Robbertse B."/>
            <person name="Goldberg J.M."/>
            <person name="Aoki K."/>
            <person name="Bayne E.H."/>
            <person name="Berlin A.M."/>
            <person name="Desjardins C.A."/>
            <person name="Dobbs E."/>
            <person name="Dukaj L."/>
            <person name="Fan L."/>
            <person name="FitzGerald M.G."/>
            <person name="French C."/>
            <person name="Gujja S."/>
            <person name="Hansen K."/>
            <person name="Keifenheim D."/>
            <person name="Levin J.Z."/>
            <person name="Mosher R.A."/>
            <person name="Mueller C.A."/>
            <person name="Pfiffner J."/>
            <person name="Priest M."/>
            <person name="Russ C."/>
            <person name="Smialowska A."/>
            <person name="Swoboda P."/>
            <person name="Sykes S.M."/>
            <person name="Vaughn M."/>
            <person name="Vengrova S."/>
            <person name="Yoder R."/>
            <person name="Zeng Q."/>
            <person name="Allshire R."/>
            <person name="Baulcombe D."/>
            <person name="Birren B.W."/>
            <person name="Brown W."/>
            <person name="Ekwall K."/>
            <person name="Kellis M."/>
            <person name="Leatherwood J."/>
            <person name="Levin H."/>
            <person name="Margalit H."/>
            <person name="Martienssen R."/>
            <person name="Nieduszynski C.A."/>
            <person name="Spatafora J.W."/>
            <person name="Friedman N."/>
            <person name="Dalgaard J.Z."/>
            <person name="Baumann P."/>
            <person name="Niki H."/>
            <person name="Regev A."/>
            <person name="Nusbaum C."/>
        </authorList>
    </citation>
    <scope>NUCLEOTIDE SEQUENCE [LARGE SCALE GENOMIC DNA]</scope>
    <source>
        <strain evidence="4">yFS286</strain>
    </source>
</reference>